<evidence type="ECO:0000313" key="2">
    <source>
        <dbReference type="EMBL" id="MDT6969534.1"/>
    </source>
</evidence>
<dbReference type="Proteomes" id="UP001257895">
    <property type="component" value="Unassembled WGS sequence"/>
</dbReference>
<sequence>MSAAPVSPLALLRFLEEVKKRDLERTRRRIAAEKQRKAERRRGTQARPPASRSGCSVVSGEVVDR</sequence>
<evidence type="ECO:0000313" key="3">
    <source>
        <dbReference type="Proteomes" id="UP001257895"/>
    </source>
</evidence>
<proteinExistence type="predicted"/>
<organism evidence="2 3">
    <name type="scientific">Streptomyces thermocarboxydus</name>
    <dbReference type="NCBI Taxonomy" id="59299"/>
    <lineage>
        <taxon>Bacteria</taxon>
        <taxon>Bacillati</taxon>
        <taxon>Actinomycetota</taxon>
        <taxon>Actinomycetes</taxon>
        <taxon>Kitasatosporales</taxon>
        <taxon>Streptomycetaceae</taxon>
        <taxon>Streptomyces</taxon>
    </lineage>
</organism>
<gene>
    <name evidence="2" type="ORF">QNO05_06655</name>
</gene>
<dbReference type="RefSeq" id="WP_346082758.1">
    <property type="nucleotide sequence ID" value="NZ_BAAAGV010000007.1"/>
</dbReference>
<evidence type="ECO:0000256" key="1">
    <source>
        <dbReference type="SAM" id="MobiDB-lite"/>
    </source>
</evidence>
<accession>A0ABU3J3B1</accession>
<protein>
    <submittedName>
        <fullName evidence="2">Uncharacterized protein</fullName>
    </submittedName>
</protein>
<keyword evidence="3" id="KW-1185">Reference proteome</keyword>
<comment type="caution">
    <text evidence="2">The sequence shown here is derived from an EMBL/GenBank/DDBJ whole genome shotgun (WGS) entry which is preliminary data.</text>
</comment>
<feature type="region of interest" description="Disordered" evidence="1">
    <location>
        <begin position="25"/>
        <end position="65"/>
    </location>
</feature>
<name>A0ABU3J3B1_9ACTN</name>
<feature type="compositionally biased region" description="Basic and acidic residues" evidence="1">
    <location>
        <begin position="25"/>
        <end position="36"/>
    </location>
</feature>
<reference evidence="2 3" key="1">
    <citation type="submission" date="2023-05" db="EMBL/GenBank/DDBJ databases">
        <title>Streptomyces fuscus sp. nov., a brown-black pigment producing actinomyces isolated from dry sand of Sea duck farm.</title>
        <authorList>
            <person name="Xie J."/>
            <person name="Shen N."/>
        </authorList>
    </citation>
    <scope>NUCLEOTIDE SEQUENCE [LARGE SCALE GENOMIC DNA]</scope>
    <source>
        <strain evidence="2 3">CGMCC 4.1883</strain>
    </source>
</reference>
<dbReference type="EMBL" id="JASKMB010000004">
    <property type="protein sequence ID" value="MDT6969534.1"/>
    <property type="molecule type" value="Genomic_DNA"/>
</dbReference>